<proteinExistence type="predicted"/>
<evidence type="ECO:0008006" key="3">
    <source>
        <dbReference type="Google" id="ProtNLM"/>
    </source>
</evidence>
<accession>A0A6G8PSW1</accession>
<dbReference type="AlphaFoldDB" id="A0A6G8PSW1"/>
<dbReference type="GO" id="GO:0003676">
    <property type="term" value="F:nucleic acid binding"/>
    <property type="evidence" value="ECO:0007669"/>
    <property type="project" value="InterPro"/>
</dbReference>
<keyword evidence="2" id="KW-1185">Reference proteome</keyword>
<protein>
    <recommendedName>
        <fullName evidence="3">DUF91 domain-containing protein</fullName>
    </recommendedName>
</protein>
<dbReference type="EMBL" id="CP045121">
    <property type="protein sequence ID" value="QIN77520.1"/>
    <property type="molecule type" value="Genomic_DNA"/>
</dbReference>
<evidence type="ECO:0000313" key="1">
    <source>
        <dbReference type="EMBL" id="QIN77520.1"/>
    </source>
</evidence>
<sequence>MQLFRVRTDDHLSVEGEVAPSRFKDWTVGGRTGREEHIEELLVRHPGLLNFETFDLGMSSNDEVLIVSQQPIASNRKRADLLGVHRDGSLVVIEIKRDAEDASHRTESLEFQALRYAAASRKMTASEVIGLFKNHLRKKEASEETGELGDSYWRALAVKRLGSHLVEEDEEMTEEDLASIIDPRKKQKIYLVAASYEGDATAACAWLREHGIDISAFRLRPYVIAGEPVLERERLIPPPELDEFMSETFAAVQAPETPTTASTARKPIIKPSELTWSDREEPVYVASWRALLQHVITRALSEGMPPEQLPLRWAHDDKSGMIASAWIETQNSSVEGQDRHEHSGMFVDLHGSSEFIRGTVNTILQRWNTPVELTVETVNGDTYEFPLSP</sequence>
<evidence type="ECO:0000313" key="2">
    <source>
        <dbReference type="Proteomes" id="UP000502706"/>
    </source>
</evidence>
<dbReference type="Gene3D" id="3.40.1350.10">
    <property type="match status" value="1"/>
</dbReference>
<gene>
    <name evidence="1" type="ORF">GBA65_02260</name>
</gene>
<dbReference type="Proteomes" id="UP000502706">
    <property type="component" value="Chromosome"/>
</dbReference>
<organism evidence="1 2">
    <name type="scientific">Rubrobacter marinus</name>
    <dbReference type="NCBI Taxonomy" id="2653852"/>
    <lineage>
        <taxon>Bacteria</taxon>
        <taxon>Bacillati</taxon>
        <taxon>Actinomycetota</taxon>
        <taxon>Rubrobacteria</taxon>
        <taxon>Rubrobacterales</taxon>
        <taxon>Rubrobacteraceae</taxon>
        <taxon>Rubrobacter</taxon>
    </lineage>
</organism>
<dbReference type="KEGG" id="rmar:GBA65_02260"/>
<dbReference type="InterPro" id="IPR011856">
    <property type="entry name" value="tRNA_endonuc-like_dom_sf"/>
</dbReference>
<reference evidence="1 2" key="1">
    <citation type="submission" date="2019-10" db="EMBL/GenBank/DDBJ databases">
        <title>Rubrobacter sp nov SCSIO 52915 isolated from a deep-sea sediment in the South China Sea.</title>
        <authorList>
            <person name="Chen R.W."/>
        </authorList>
    </citation>
    <scope>NUCLEOTIDE SEQUENCE [LARGE SCALE GENOMIC DNA]</scope>
    <source>
        <strain evidence="1 2">SCSIO 52915</strain>
    </source>
</reference>
<name>A0A6G8PSW1_9ACTN</name>